<accession>A0A1I7NS80</accession>
<dbReference type="EMBL" id="FPCH01000003">
    <property type="protein sequence ID" value="SFV37527.1"/>
    <property type="molecule type" value="Genomic_DNA"/>
</dbReference>
<feature type="chain" id="PRO_5011717336" description="Lipocalin-like domain-containing protein" evidence="1">
    <location>
        <begin position="38"/>
        <end position="174"/>
    </location>
</feature>
<name>A0A1I7NS80_9HYPH</name>
<dbReference type="STRING" id="51670.SAMN04488557_3209"/>
<sequence length="174" mass="18600">MNARIDIRTMKGQFTMRSITIAGSLAALLFVAHEASAVTASPFAPLLGRWSGIGMIGYKASPAEKIKCRATYLLTDTEDELKQTIRCATAGGAVEIISNVKETGGKLTGHWKETIHNFEGDLSGDVTPKGFHVVIQGSDVAANMDIVVNNDKQAVEIQFTNSSLIGMTLVMTKG</sequence>
<keyword evidence="3" id="KW-1185">Reference proteome</keyword>
<reference evidence="3" key="1">
    <citation type="submission" date="2016-10" db="EMBL/GenBank/DDBJ databases">
        <authorList>
            <person name="Varghese N."/>
            <person name="Submissions S."/>
        </authorList>
    </citation>
    <scope>NUCLEOTIDE SEQUENCE [LARGE SCALE GENOMIC DNA]</scope>
    <source>
        <strain evidence="3">DSM 1565</strain>
    </source>
</reference>
<evidence type="ECO:0000256" key="1">
    <source>
        <dbReference type="SAM" id="SignalP"/>
    </source>
</evidence>
<proteinExistence type="predicted"/>
<dbReference type="RefSeq" id="WP_244531297.1">
    <property type="nucleotide sequence ID" value="NZ_FPCH01000003.1"/>
</dbReference>
<protein>
    <recommendedName>
        <fullName evidence="4">Lipocalin-like domain-containing protein</fullName>
    </recommendedName>
</protein>
<keyword evidence="1" id="KW-0732">Signal</keyword>
<evidence type="ECO:0008006" key="4">
    <source>
        <dbReference type="Google" id="ProtNLM"/>
    </source>
</evidence>
<feature type="signal peptide" evidence="1">
    <location>
        <begin position="1"/>
        <end position="37"/>
    </location>
</feature>
<dbReference type="Proteomes" id="UP000199423">
    <property type="component" value="Unassembled WGS sequence"/>
</dbReference>
<evidence type="ECO:0000313" key="3">
    <source>
        <dbReference type="Proteomes" id="UP000199423"/>
    </source>
</evidence>
<evidence type="ECO:0000313" key="2">
    <source>
        <dbReference type="EMBL" id="SFV37527.1"/>
    </source>
</evidence>
<organism evidence="2 3">
    <name type="scientific">Hyphomicrobium facile</name>
    <dbReference type="NCBI Taxonomy" id="51670"/>
    <lineage>
        <taxon>Bacteria</taxon>
        <taxon>Pseudomonadati</taxon>
        <taxon>Pseudomonadota</taxon>
        <taxon>Alphaproteobacteria</taxon>
        <taxon>Hyphomicrobiales</taxon>
        <taxon>Hyphomicrobiaceae</taxon>
        <taxon>Hyphomicrobium</taxon>
    </lineage>
</organism>
<gene>
    <name evidence="2" type="ORF">SAMN04488557_3209</name>
</gene>
<dbReference type="AlphaFoldDB" id="A0A1I7NS80"/>